<dbReference type="Pfam" id="PF18921">
    <property type="entry name" value="Cyanophycin_syn"/>
    <property type="match status" value="1"/>
</dbReference>
<evidence type="ECO:0000256" key="10">
    <source>
        <dbReference type="ARBA" id="ARBA00022840"/>
    </source>
</evidence>
<dbReference type="EC" id="6.3.2.30" evidence="5"/>
<evidence type="ECO:0000256" key="3">
    <source>
        <dbReference type="ARBA" id="ARBA00009060"/>
    </source>
</evidence>
<proteinExistence type="inferred from homology"/>
<dbReference type="PROSITE" id="PS50975">
    <property type="entry name" value="ATP_GRASP"/>
    <property type="match status" value="1"/>
</dbReference>
<gene>
    <name evidence="16" type="primary">cphA</name>
    <name evidence="16" type="ordered locus">CPF_2477</name>
</gene>
<dbReference type="GO" id="GO:0071161">
    <property type="term" value="F:cyanophycin synthetase activity (L-arginine-adding)"/>
    <property type="evidence" value="ECO:0007669"/>
    <property type="project" value="UniProtKB-EC"/>
</dbReference>
<dbReference type="Gene3D" id="3.30.1490.20">
    <property type="entry name" value="ATP-grasp fold, A domain"/>
    <property type="match status" value="1"/>
</dbReference>
<dbReference type="GeneID" id="93001245"/>
<organism evidence="16 17">
    <name type="scientific">Clostridium perfringens (strain ATCC 13124 / DSM 756 / JCM 1290 / NCIMB 6125 / NCTC 8237 / Type A)</name>
    <dbReference type="NCBI Taxonomy" id="195103"/>
    <lineage>
        <taxon>Bacteria</taxon>
        <taxon>Bacillati</taxon>
        <taxon>Bacillota</taxon>
        <taxon>Clostridia</taxon>
        <taxon>Eubacteriales</taxon>
        <taxon>Clostridiaceae</taxon>
        <taxon>Clostridium</taxon>
    </lineage>
</organism>
<dbReference type="InterPro" id="IPR018109">
    <property type="entry name" value="Folylpolyglutamate_synth_CS"/>
</dbReference>
<evidence type="ECO:0000256" key="8">
    <source>
        <dbReference type="ARBA" id="ARBA00022598"/>
    </source>
</evidence>
<accession>A0A0H2YV38</accession>
<dbReference type="GO" id="GO:0004326">
    <property type="term" value="F:tetrahydrofolylpolyglutamate synthase activity"/>
    <property type="evidence" value="ECO:0007669"/>
    <property type="project" value="InterPro"/>
</dbReference>
<dbReference type="Gene3D" id="3.90.190.20">
    <property type="entry name" value="Mur ligase, C-terminal domain"/>
    <property type="match status" value="1"/>
</dbReference>
<keyword evidence="17" id="KW-1185">Reference proteome</keyword>
<comment type="catalytic activity">
    <reaction evidence="12">
        <text>[L-4-(L-arginin-2-N-yl)aspartate](n)-L-aspartate + L-arginine + ATP = [L-4-(L-arginin-2-N-yl)aspartate](n+1) + ADP + phosphate + H(+)</text>
        <dbReference type="Rhea" id="RHEA:23888"/>
        <dbReference type="Rhea" id="RHEA-COMP:13732"/>
        <dbReference type="Rhea" id="RHEA-COMP:13733"/>
        <dbReference type="ChEBI" id="CHEBI:15378"/>
        <dbReference type="ChEBI" id="CHEBI:30616"/>
        <dbReference type="ChEBI" id="CHEBI:32682"/>
        <dbReference type="ChEBI" id="CHEBI:43474"/>
        <dbReference type="ChEBI" id="CHEBI:137986"/>
        <dbReference type="ChEBI" id="CHEBI:137990"/>
        <dbReference type="ChEBI" id="CHEBI:456216"/>
        <dbReference type="EC" id="6.3.2.30"/>
    </reaction>
</comment>
<dbReference type="Pfam" id="PF02875">
    <property type="entry name" value="Mur_ligase_C"/>
    <property type="match status" value="1"/>
</dbReference>
<dbReference type="NCBIfam" id="TIGR02068">
    <property type="entry name" value="cya_phycin_syn"/>
    <property type="match status" value="1"/>
</dbReference>
<dbReference type="HOGENOM" id="CLU_016806_0_0_9"/>
<evidence type="ECO:0000313" key="17">
    <source>
        <dbReference type="Proteomes" id="UP000001823"/>
    </source>
</evidence>
<evidence type="ECO:0000256" key="7">
    <source>
        <dbReference type="ARBA" id="ARBA00022036"/>
    </source>
</evidence>
<dbReference type="PANTHER" id="PTHR23135">
    <property type="entry name" value="MUR LIGASE FAMILY MEMBER"/>
    <property type="match status" value="1"/>
</dbReference>
<evidence type="ECO:0000256" key="12">
    <source>
        <dbReference type="ARBA" id="ARBA00048094"/>
    </source>
</evidence>
<feature type="domain" description="ATP-grasp" evidence="15">
    <location>
        <begin position="218"/>
        <end position="475"/>
    </location>
</feature>
<evidence type="ECO:0000256" key="9">
    <source>
        <dbReference type="ARBA" id="ARBA00022741"/>
    </source>
</evidence>
<dbReference type="NCBIfam" id="NF010623">
    <property type="entry name" value="PRK14016.1"/>
    <property type="match status" value="1"/>
</dbReference>
<dbReference type="RefSeq" id="WP_011591070.1">
    <property type="nucleotide sequence ID" value="NC_008261.1"/>
</dbReference>
<dbReference type="PANTHER" id="PTHR23135:SF18">
    <property type="entry name" value="CYANOPHYCIN SYNTHETASE"/>
    <property type="match status" value="1"/>
</dbReference>
<evidence type="ECO:0000256" key="11">
    <source>
        <dbReference type="ARBA" id="ARBA00031353"/>
    </source>
</evidence>
<dbReference type="GO" id="GO:0005524">
    <property type="term" value="F:ATP binding"/>
    <property type="evidence" value="ECO:0007669"/>
    <property type="project" value="UniProtKB-UniRule"/>
</dbReference>
<dbReference type="AlphaFoldDB" id="A0A0H2YV38"/>
<dbReference type="EC" id="6.3.2.29" evidence="6"/>
<comment type="pathway">
    <text evidence="2">Cell wall biogenesis; peptidoglycan biosynthesis.</text>
</comment>
<evidence type="ECO:0000256" key="13">
    <source>
        <dbReference type="ARBA" id="ARBA00048425"/>
    </source>
</evidence>
<evidence type="ECO:0000256" key="4">
    <source>
        <dbReference type="ARBA" id="ARBA00011738"/>
    </source>
</evidence>
<dbReference type="PROSITE" id="PS01011">
    <property type="entry name" value="FOLYLPOLYGLU_SYNT_1"/>
    <property type="match status" value="1"/>
</dbReference>
<dbReference type="GO" id="GO:0071160">
    <property type="term" value="F:cyanophycin synthetase activity (L-aspartate-adding)"/>
    <property type="evidence" value="ECO:0007669"/>
    <property type="project" value="UniProtKB-EC"/>
</dbReference>
<dbReference type="SUPFAM" id="SSF53623">
    <property type="entry name" value="MurD-like peptide ligases, catalytic domain"/>
    <property type="match status" value="1"/>
</dbReference>
<evidence type="ECO:0000256" key="6">
    <source>
        <dbReference type="ARBA" id="ARBA00013005"/>
    </source>
</evidence>
<protein>
    <recommendedName>
        <fullName evidence="7">Cyanophycin synthetase</fullName>
        <ecNumber evidence="6">6.3.2.29</ecNumber>
        <ecNumber evidence="5">6.3.2.30</ecNumber>
    </recommendedName>
    <alternativeName>
        <fullName evidence="11">Cyanophycin synthase</fullName>
    </alternativeName>
</protein>
<dbReference type="SMR" id="A0A0H2YV38"/>
<comment type="similarity">
    <text evidence="3">In the C-terminal section; belongs to the MurCDEF family.</text>
</comment>
<dbReference type="InterPro" id="IPR036615">
    <property type="entry name" value="Mur_ligase_C_dom_sf"/>
</dbReference>
<evidence type="ECO:0000256" key="1">
    <source>
        <dbReference type="ARBA" id="ARBA00003184"/>
    </source>
</evidence>
<dbReference type="EMBL" id="CP000246">
    <property type="protein sequence ID" value="ABG84712.1"/>
    <property type="molecule type" value="Genomic_DNA"/>
</dbReference>
<name>A0A0H2YV38_CLOP1</name>
<dbReference type="Proteomes" id="UP000001823">
    <property type="component" value="Chromosome"/>
</dbReference>
<dbReference type="InterPro" id="IPR004101">
    <property type="entry name" value="Mur_ligase_C"/>
</dbReference>
<evidence type="ECO:0000259" key="15">
    <source>
        <dbReference type="PROSITE" id="PS50975"/>
    </source>
</evidence>
<dbReference type="InterPro" id="IPR013651">
    <property type="entry name" value="ATP-grasp_RimK-type"/>
</dbReference>
<dbReference type="PaxDb" id="195103-CPF_2477"/>
<dbReference type="eggNOG" id="COG0189">
    <property type="taxonomic scope" value="Bacteria"/>
</dbReference>
<dbReference type="Pfam" id="PF08245">
    <property type="entry name" value="Mur_ligase_M"/>
    <property type="match status" value="1"/>
</dbReference>
<evidence type="ECO:0000256" key="14">
    <source>
        <dbReference type="PROSITE-ProRule" id="PRU00409"/>
    </source>
</evidence>
<dbReference type="InterPro" id="IPR011810">
    <property type="entry name" value="Cya_phycin_syn"/>
</dbReference>
<evidence type="ECO:0000313" key="16">
    <source>
        <dbReference type="EMBL" id="ABG84712.1"/>
    </source>
</evidence>
<comment type="function">
    <text evidence="1">Catalyzes the ATP-dependent polymerization of arginine and aspartate to multi-L-arginyl-poly-L-aspartic acid (cyanophycin; a water-insoluble reserve polymer).</text>
</comment>
<comment type="subunit">
    <text evidence="4">Homodimer.</text>
</comment>
<dbReference type="eggNOG" id="COG0769">
    <property type="taxonomic scope" value="Bacteria"/>
</dbReference>
<dbReference type="Pfam" id="PF08443">
    <property type="entry name" value="RimK"/>
    <property type="match status" value="2"/>
</dbReference>
<dbReference type="GO" id="GO:0046872">
    <property type="term" value="F:metal ion binding"/>
    <property type="evidence" value="ECO:0007669"/>
    <property type="project" value="InterPro"/>
</dbReference>
<dbReference type="InterPro" id="IPR036565">
    <property type="entry name" value="Mur-like_cat_sf"/>
</dbReference>
<evidence type="ECO:0000256" key="2">
    <source>
        <dbReference type="ARBA" id="ARBA00004752"/>
    </source>
</evidence>
<dbReference type="SUPFAM" id="SSF53244">
    <property type="entry name" value="MurD-like peptide ligases, peptide-binding domain"/>
    <property type="match status" value="1"/>
</dbReference>
<dbReference type="Gene3D" id="3.30.470.20">
    <property type="entry name" value="ATP-grasp fold, B domain"/>
    <property type="match status" value="1"/>
</dbReference>
<sequence>MKINNQRIFEGRNIYSHRKCIRLDVDLEGYCETPTKDIDGFNERLLSYVPELYTHRCGIDIEGGFVQRLKEGTYLAHVCEHTIIGIHNKLGIDIKYGKAREIKDDFYYIIFEYKLKRTAILIAELAIDLINSIIKKKDINFDERIEIIKRVIMEESIGPSTKAICDAAKEVGLPIITVGNENLYQIGYGKAGKRFSATIGNNTKGIAIDIACDKMLTKELLDIQNLPVARGEKVFNTIHLLEVVNRIGYPVVLKPQWGSKGNGVFVNINSEKELLRAYAEITKECKEIMIEEYKVGNDYRVMLVDYKVVAVSLRKPPYITGDGVRTIRDLIEAMNANPLRGEGHEKPLTKVKIDEELINRLSKLGYSLNSVLEYGEKVTLRGNANLSTGGSAEDYTDLICKENIEICERAAKTIGLDICGIDICAKSIAEPLYENDGIILEVNAAPGIRMHHFPTIGKERNVGRKILDNMFKENYSNIPVISVTGTNGKTTTVRLISYVLNLIGFNVGCTTTSGVKIGNKYIHKGDDTGYNSARSVLLNPEVDIAVLESARGGLVRRGLAYDLADVGVITNIREDHLGIDGINDMEDLSFVKSLVGEAVKDNGYSVINADDEWSLKVLDRIKKPKILFSMNENNKYLQENLKHGNPIVFYRDETIYVKNRSKEYKIASAEEMKFTMNGKLKHNIENAMAACAALVGIEVDYCIISKGLKQFKSCEEDNRGRFNMFDVNGINVILDYGHNIDGYKVVIDSLKNLGLKNITGIIGVPGDRDLNTMKEVGRISGDFFDSIVIKEDKDLRGKDKGEVASIINEGVLSSNRKDLNVKIILSEEEALRETLKLAKKGETIIMFFEDYESLYDIINEFKNKGTKDLKSASI</sequence>
<dbReference type="SUPFAM" id="SSF56059">
    <property type="entry name" value="Glutathione synthetase ATP-binding domain-like"/>
    <property type="match status" value="1"/>
</dbReference>
<keyword evidence="9 14" id="KW-0547">Nucleotide-binding</keyword>
<dbReference type="Gene3D" id="3.40.1190.10">
    <property type="entry name" value="Mur-like, catalytic domain"/>
    <property type="match status" value="1"/>
</dbReference>
<comment type="catalytic activity">
    <reaction evidence="13">
        <text>[L-4-(L-arginin-2-N-yl)aspartate](n) + L-aspartate + ATP = [L-4-(L-arginin-2-N-yl)aspartate](n)-L-aspartate + ADP + phosphate + H(+)</text>
        <dbReference type="Rhea" id="RHEA:13277"/>
        <dbReference type="Rhea" id="RHEA-COMP:13728"/>
        <dbReference type="Rhea" id="RHEA-COMP:13733"/>
        <dbReference type="ChEBI" id="CHEBI:15378"/>
        <dbReference type="ChEBI" id="CHEBI:29991"/>
        <dbReference type="ChEBI" id="CHEBI:30616"/>
        <dbReference type="ChEBI" id="CHEBI:43474"/>
        <dbReference type="ChEBI" id="CHEBI:137986"/>
        <dbReference type="ChEBI" id="CHEBI:137990"/>
        <dbReference type="ChEBI" id="CHEBI:456216"/>
        <dbReference type="EC" id="6.3.2.29"/>
    </reaction>
</comment>
<dbReference type="KEGG" id="cpf:CPF_2477"/>
<dbReference type="InterPro" id="IPR013815">
    <property type="entry name" value="ATP_grasp_subdomain_1"/>
</dbReference>
<keyword evidence="8 16" id="KW-0436">Ligase</keyword>
<dbReference type="InterPro" id="IPR044019">
    <property type="entry name" value="Cyanophycin_syn_N"/>
</dbReference>
<dbReference type="InterPro" id="IPR013221">
    <property type="entry name" value="Mur_ligase_cen"/>
</dbReference>
<keyword evidence="10 14" id="KW-0067">ATP-binding</keyword>
<dbReference type="InterPro" id="IPR011761">
    <property type="entry name" value="ATP-grasp"/>
</dbReference>
<dbReference type="STRING" id="195103.CPF_2477"/>
<reference evidence="16 17" key="1">
    <citation type="journal article" date="2006" name="Genome Res.">
        <title>Skewed genomic variability in strains of the toxigenic bacterial pathogen, Clostridium perfringens.</title>
        <authorList>
            <person name="Myers G.S."/>
            <person name="Rasko D.A."/>
            <person name="Cheung J.K."/>
            <person name="Ravel J."/>
            <person name="Seshadri R."/>
            <person name="Deboy R.T."/>
            <person name="Ren Q."/>
            <person name="Varga J."/>
            <person name="Awad M.M."/>
            <person name="Brinkac L.M."/>
            <person name="Daugherty S.C."/>
            <person name="Haft D.H."/>
            <person name="Dodson R.J."/>
            <person name="Madupu R."/>
            <person name="Nelson W.C."/>
            <person name="Rosovitz M.J."/>
            <person name="Sullivan S.A."/>
            <person name="Khouri H."/>
            <person name="Dimitrov G.I."/>
            <person name="Watkins K.L."/>
            <person name="Mulligan S."/>
            <person name="Benton J."/>
            <person name="Radune D."/>
            <person name="Fisher D.J."/>
            <person name="Atkins H.S."/>
            <person name="Hiscox T."/>
            <person name="Jost B.H."/>
            <person name="Billington S.J."/>
            <person name="Songer J.G."/>
            <person name="McClane B.A."/>
            <person name="Titball R.W."/>
            <person name="Rood J.I."/>
            <person name="Melville S.B."/>
            <person name="Paulsen I.T."/>
        </authorList>
    </citation>
    <scope>NUCLEOTIDE SEQUENCE [LARGE SCALE GENOMIC DNA]</scope>
    <source>
        <strain evidence="17">ATCC 13124 / DSM 756 / JCM 1290 / NCIMB 6125 / NCTC 8237 / S 107 / Type A</strain>
    </source>
</reference>
<evidence type="ECO:0000256" key="5">
    <source>
        <dbReference type="ARBA" id="ARBA00012968"/>
    </source>
</evidence>